<dbReference type="InterPro" id="IPR001789">
    <property type="entry name" value="Sig_transdc_resp-reg_receiver"/>
</dbReference>
<dbReference type="Gene3D" id="1.20.120.160">
    <property type="entry name" value="HPT domain"/>
    <property type="match status" value="1"/>
</dbReference>
<keyword evidence="5" id="KW-0418">Kinase</keyword>
<dbReference type="PROSITE" id="PS50894">
    <property type="entry name" value="HPT"/>
    <property type="match status" value="1"/>
</dbReference>
<dbReference type="EMBL" id="JADIKK010000008">
    <property type="protein sequence ID" value="MFK2879718.1"/>
    <property type="molecule type" value="Genomic_DNA"/>
</dbReference>
<evidence type="ECO:0000313" key="15">
    <source>
        <dbReference type="EMBL" id="MFK2876152.1"/>
    </source>
</evidence>
<dbReference type="EMBL" id="JADIKK010000007">
    <property type="protein sequence ID" value="MFK2875699.1"/>
    <property type="molecule type" value="Genomic_DNA"/>
</dbReference>
<keyword evidence="3 8" id="KW-0597">Phosphoprotein</keyword>
<dbReference type="Proteomes" id="UP001620339">
    <property type="component" value="Unassembled WGS sequence"/>
</dbReference>
<evidence type="ECO:0000256" key="4">
    <source>
        <dbReference type="ARBA" id="ARBA00022679"/>
    </source>
</evidence>
<dbReference type="InterPro" id="IPR005467">
    <property type="entry name" value="His_kinase_dom"/>
</dbReference>
<dbReference type="Pfam" id="PF01584">
    <property type="entry name" value="CheW"/>
    <property type="match status" value="1"/>
</dbReference>
<evidence type="ECO:0000256" key="1">
    <source>
        <dbReference type="ARBA" id="ARBA00000085"/>
    </source>
</evidence>
<dbReference type="InterPro" id="IPR011006">
    <property type="entry name" value="CheY-like_superfamily"/>
</dbReference>
<evidence type="ECO:0000313" key="14">
    <source>
        <dbReference type="EMBL" id="MFK2875699.1"/>
    </source>
</evidence>
<evidence type="ECO:0000313" key="17">
    <source>
        <dbReference type="Proteomes" id="UP001620339"/>
    </source>
</evidence>
<dbReference type="PANTHER" id="PTHR43395:SF1">
    <property type="entry name" value="CHEMOTAXIS PROTEIN CHEA"/>
    <property type="match status" value="1"/>
</dbReference>
<sequence>MNERDAEFLQRLRAVFLTEARDHLLAIGTGLVALEKGGSPVERGQHVEAVFRHTHSLKGAARAAGFPRIEKLCQTLEEIFALCKRRGRVLPAGNFDVLHRAFDMVSADVDAGGGTVPNLSPDAIAAMLTQLEAIARGEAAVECEPESLHEPESSAEEAVDQPPAVPDVDTGAVPVPVLVREVTSTVRVQTPRLDRVLLAAEELLTVKQAGAERTEELRLLELRFGLWSKHWLAAQPALRRLRSLVATSDPGTRIELESVTRALEFLEWNYGHQRSLEGDVRAIARSAARDSHFAGKQIDELLDDSKTLRMLPFSALSEALPKLVRDLARDQDKQVDLQISGEDVQLDKRMVELLRDPLVHLVRNALDHGVELPAKRQAAGKPPRATLQVQARLLHGNQISIEIADDGAGLDPQRLRKAALRSGVLGEDAARELNDAQALELAFRSDVSTSPIITEISGRGLGLAIVREQVERLGGRVEVENREPCGARFRILLPQSMAMLRGLFVEACNQVFVLPSAHVERVIQVPRASSKTVGQRETLTIDGQVVALARLHQLLEMPAFQSAADPMTVVLLGAGHQRVALVVDEVLHEGEVLVKRLRRPLVRVRNIAGATVLASGKPVPILNVADLLKSARHTAVQAPVRPEAKEGGRPLAQRVLLAEDSITSRLLLKGILESAGCKVRAVADGIEAFTALRSESFDLLVSDIEMPRLNGFDLTLRIRADHKLADLPVVLVTALSRREDRERGIDVGANAYIAKGSFDQRELLEAVRRLAGARESS</sequence>
<dbReference type="InterPro" id="IPR008207">
    <property type="entry name" value="Sig_transdc_His_kin_Hpt_dom"/>
</dbReference>
<dbReference type="Gene3D" id="3.30.565.10">
    <property type="entry name" value="Histidine kinase-like ATPase, C-terminal domain"/>
    <property type="match status" value="1"/>
</dbReference>
<dbReference type="RefSeq" id="WP_404611725.1">
    <property type="nucleotide sequence ID" value="NZ_JADIKK010000007.1"/>
</dbReference>
<dbReference type="PRINTS" id="PR00344">
    <property type="entry name" value="BCTRLSENSOR"/>
</dbReference>
<dbReference type="SUPFAM" id="SSF55874">
    <property type="entry name" value="ATPase domain of HSP90 chaperone/DNA topoisomerase II/histidine kinase"/>
    <property type="match status" value="1"/>
</dbReference>
<accession>A0ABW8J3N4</accession>
<feature type="region of interest" description="Disordered" evidence="9">
    <location>
        <begin position="146"/>
        <end position="167"/>
    </location>
</feature>
<evidence type="ECO:0000313" key="16">
    <source>
        <dbReference type="EMBL" id="MFK2879718.1"/>
    </source>
</evidence>
<reference evidence="14 17" key="1">
    <citation type="submission" date="2020-10" db="EMBL/GenBank/DDBJ databases">
        <title>Phylogeny of dyella-like bacteria.</title>
        <authorList>
            <person name="Fu J."/>
        </authorList>
    </citation>
    <scope>NUCLEOTIDE SEQUENCE [LARGE SCALE GENOMIC DNA]</scope>
    <source>
        <strain evidence="14 17">KACC 19113</strain>
    </source>
</reference>
<evidence type="ECO:0000259" key="10">
    <source>
        <dbReference type="PROSITE" id="PS50109"/>
    </source>
</evidence>
<evidence type="ECO:0000256" key="9">
    <source>
        <dbReference type="SAM" id="MobiDB-lite"/>
    </source>
</evidence>
<dbReference type="SMART" id="SM00387">
    <property type="entry name" value="HATPase_c"/>
    <property type="match status" value="1"/>
</dbReference>
<protein>
    <recommendedName>
        <fullName evidence="2">histidine kinase</fullName>
        <ecNumber evidence="2">2.7.13.3</ecNumber>
    </recommendedName>
</protein>
<dbReference type="InterPro" id="IPR036890">
    <property type="entry name" value="HATPase_C_sf"/>
</dbReference>
<dbReference type="Pfam" id="PF00072">
    <property type="entry name" value="Response_reg"/>
    <property type="match status" value="1"/>
</dbReference>
<evidence type="ECO:0000256" key="8">
    <source>
        <dbReference type="PROSITE-ProRule" id="PRU00169"/>
    </source>
</evidence>
<feature type="modified residue" description="Phosphohistidine" evidence="7">
    <location>
        <position position="55"/>
    </location>
</feature>
<evidence type="ECO:0000256" key="2">
    <source>
        <dbReference type="ARBA" id="ARBA00012438"/>
    </source>
</evidence>
<dbReference type="SMART" id="SM00260">
    <property type="entry name" value="CheW"/>
    <property type="match status" value="1"/>
</dbReference>
<evidence type="ECO:0000256" key="5">
    <source>
        <dbReference type="ARBA" id="ARBA00022777"/>
    </source>
</evidence>
<dbReference type="EC" id="2.7.13.3" evidence="2"/>
<feature type="domain" description="Response regulatory" evidence="11">
    <location>
        <begin position="654"/>
        <end position="770"/>
    </location>
</feature>
<dbReference type="CDD" id="cd00088">
    <property type="entry name" value="HPT"/>
    <property type="match status" value="1"/>
</dbReference>
<feature type="domain" description="Histidine kinase" evidence="10">
    <location>
        <begin position="253"/>
        <end position="497"/>
    </location>
</feature>
<dbReference type="SUPFAM" id="SSF52172">
    <property type="entry name" value="CheY-like"/>
    <property type="match status" value="1"/>
</dbReference>
<keyword evidence="6" id="KW-0902">Two-component regulatory system</keyword>
<organism evidence="14 17">
    <name type="scientific">Rhodanobacter hydrolyticus</name>
    <dbReference type="NCBI Taxonomy" id="2250595"/>
    <lineage>
        <taxon>Bacteria</taxon>
        <taxon>Pseudomonadati</taxon>
        <taxon>Pseudomonadota</taxon>
        <taxon>Gammaproteobacteria</taxon>
        <taxon>Lysobacterales</taxon>
        <taxon>Rhodanobacteraceae</taxon>
        <taxon>Rhodanobacter</taxon>
    </lineage>
</organism>
<feature type="modified residue" description="4-aspartylphosphate" evidence="8">
    <location>
        <position position="703"/>
    </location>
</feature>
<dbReference type="Gene3D" id="3.40.50.2300">
    <property type="match status" value="1"/>
</dbReference>
<dbReference type="InterPro" id="IPR036641">
    <property type="entry name" value="HPT_dom_sf"/>
</dbReference>
<dbReference type="Pfam" id="PF01627">
    <property type="entry name" value="Hpt"/>
    <property type="match status" value="1"/>
</dbReference>
<comment type="caution">
    <text evidence="14">The sequence shown here is derived from an EMBL/GenBank/DDBJ whole genome shotgun (WGS) entry which is preliminary data.</text>
</comment>
<feature type="domain" description="HPt" evidence="13">
    <location>
        <begin position="5"/>
        <end position="112"/>
    </location>
</feature>
<dbReference type="PROSITE" id="PS50851">
    <property type="entry name" value="CHEW"/>
    <property type="match status" value="1"/>
</dbReference>
<dbReference type="InterPro" id="IPR036061">
    <property type="entry name" value="CheW-like_dom_sf"/>
</dbReference>
<comment type="catalytic activity">
    <reaction evidence="1">
        <text>ATP + protein L-histidine = ADP + protein N-phospho-L-histidine.</text>
        <dbReference type="EC" id="2.7.13.3"/>
    </reaction>
</comment>
<dbReference type="Gene3D" id="2.30.30.40">
    <property type="entry name" value="SH3 Domains"/>
    <property type="match status" value="1"/>
</dbReference>
<dbReference type="PANTHER" id="PTHR43395">
    <property type="entry name" value="SENSOR HISTIDINE KINASE CHEA"/>
    <property type="match status" value="1"/>
</dbReference>
<dbReference type="SMART" id="SM00448">
    <property type="entry name" value="REC"/>
    <property type="match status" value="1"/>
</dbReference>
<dbReference type="InterPro" id="IPR003594">
    <property type="entry name" value="HATPase_dom"/>
</dbReference>
<dbReference type="InterPro" id="IPR002545">
    <property type="entry name" value="CheW-lke_dom"/>
</dbReference>
<dbReference type="CDD" id="cd17546">
    <property type="entry name" value="REC_hyHK_CKI1_RcsC-like"/>
    <property type="match status" value="1"/>
</dbReference>
<dbReference type="SUPFAM" id="SSF50341">
    <property type="entry name" value="CheW-like"/>
    <property type="match status" value="1"/>
</dbReference>
<dbReference type="EMBL" id="JADIKK010000008">
    <property type="protein sequence ID" value="MFK2876152.1"/>
    <property type="molecule type" value="Genomic_DNA"/>
</dbReference>
<dbReference type="PROSITE" id="PS50109">
    <property type="entry name" value="HIS_KIN"/>
    <property type="match status" value="1"/>
</dbReference>
<dbReference type="Pfam" id="PF02518">
    <property type="entry name" value="HATPase_c"/>
    <property type="match status" value="1"/>
</dbReference>
<feature type="domain" description="CheW-like" evidence="12">
    <location>
        <begin position="499"/>
        <end position="633"/>
    </location>
</feature>
<evidence type="ECO:0000256" key="7">
    <source>
        <dbReference type="PROSITE-ProRule" id="PRU00110"/>
    </source>
</evidence>
<dbReference type="InterPro" id="IPR004358">
    <property type="entry name" value="Sig_transdc_His_kin-like_C"/>
</dbReference>
<dbReference type="InterPro" id="IPR051315">
    <property type="entry name" value="Bact_Chemotaxis_CheA"/>
</dbReference>
<name>A0ABW8J3N4_9GAMM</name>
<keyword evidence="4" id="KW-0808">Transferase</keyword>
<evidence type="ECO:0000256" key="3">
    <source>
        <dbReference type="ARBA" id="ARBA00022553"/>
    </source>
</evidence>
<dbReference type="PROSITE" id="PS50110">
    <property type="entry name" value="RESPONSE_REGULATORY"/>
    <property type="match status" value="1"/>
</dbReference>
<evidence type="ECO:0000259" key="13">
    <source>
        <dbReference type="PROSITE" id="PS50894"/>
    </source>
</evidence>
<proteinExistence type="predicted"/>
<evidence type="ECO:0000259" key="11">
    <source>
        <dbReference type="PROSITE" id="PS50110"/>
    </source>
</evidence>
<dbReference type="SUPFAM" id="SSF47226">
    <property type="entry name" value="Histidine-containing phosphotransfer domain, HPT domain"/>
    <property type="match status" value="1"/>
</dbReference>
<evidence type="ECO:0000259" key="12">
    <source>
        <dbReference type="PROSITE" id="PS50851"/>
    </source>
</evidence>
<gene>
    <name evidence="14" type="ORF">ISP25_01255</name>
    <name evidence="15" type="ORF">ISP25_03615</name>
    <name evidence="16" type="ORF">ISP25_21875</name>
</gene>
<dbReference type="SMART" id="SM00073">
    <property type="entry name" value="HPT"/>
    <property type="match status" value="1"/>
</dbReference>
<keyword evidence="17" id="KW-1185">Reference proteome</keyword>
<evidence type="ECO:0000256" key="6">
    <source>
        <dbReference type="ARBA" id="ARBA00023012"/>
    </source>
</evidence>